<protein>
    <submittedName>
        <fullName evidence="5">EspG family protein</fullName>
    </submittedName>
</protein>
<evidence type="ECO:0000256" key="1">
    <source>
        <dbReference type="ARBA" id="ARBA00004496"/>
    </source>
</evidence>
<dbReference type="AlphaFoldDB" id="A0A1I5ELF5"/>
<evidence type="ECO:0000313" key="5">
    <source>
        <dbReference type="EMBL" id="SFO12309.1"/>
    </source>
</evidence>
<evidence type="ECO:0000256" key="3">
    <source>
        <dbReference type="ARBA" id="ARBA00022490"/>
    </source>
</evidence>
<reference evidence="5 6" key="1">
    <citation type="submission" date="2016-10" db="EMBL/GenBank/DDBJ databases">
        <authorList>
            <person name="de Groot N.N."/>
        </authorList>
    </citation>
    <scope>NUCLEOTIDE SEQUENCE [LARGE SCALE GENOMIC DNA]</scope>
    <source>
        <strain evidence="5 6">DSM 44637</strain>
    </source>
</reference>
<accession>A0A1I5ELF5</accession>
<sequence>MTGLDPVVRLPTAVLSVVWDMLDLGEMHPMLDGKRLWVRDGADRRLHAETIEYLAQLGLARNEAPTPRFRATLQVIASAEGEYFAHSQFSTGTDRGALVARRGTDAVVAAIQDDVVELRPTAPNRLATALFDTLPQLPGAPVRSMSVASDETPDPFDESTSAEHLNAVLDQPREAVHQLYVGCRTGGRHLTGGPIFAVDLGTGRVLTYRTTAGRTELISGTPRAIVKILNDAFEAL</sequence>
<proteinExistence type="inferred from homology"/>
<dbReference type="InterPro" id="IPR025734">
    <property type="entry name" value="EspG"/>
</dbReference>
<dbReference type="EMBL" id="FOWC01000001">
    <property type="protein sequence ID" value="SFO12309.1"/>
    <property type="molecule type" value="Genomic_DNA"/>
</dbReference>
<organism evidence="5 6">
    <name type="scientific">Amycolatopsis rubida</name>
    <dbReference type="NCBI Taxonomy" id="112413"/>
    <lineage>
        <taxon>Bacteria</taxon>
        <taxon>Bacillati</taxon>
        <taxon>Actinomycetota</taxon>
        <taxon>Actinomycetes</taxon>
        <taxon>Pseudonocardiales</taxon>
        <taxon>Pseudonocardiaceae</taxon>
        <taxon>Amycolatopsis</taxon>
    </lineage>
</organism>
<evidence type="ECO:0000256" key="4">
    <source>
        <dbReference type="ARBA" id="ARBA00023186"/>
    </source>
</evidence>
<evidence type="ECO:0000313" key="6">
    <source>
        <dbReference type="Proteomes" id="UP000199137"/>
    </source>
</evidence>
<evidence type="ECO:0000256" key="2">
    <source>
        <dbReference type="ARBA" id="ARBA00006411"/>
    </source>
</evidence>
<dbReference type="RefSeq" id="WP_093572175.1">
    <property type="nucleotide sequence ID" value="NZ_FOWC01000001.1"/>
</dbReference>
<dbReference type="Pfam" id="PF14011">
    <property type="entry name" value="ESX-1_EspG"/>
    <property type="match status" value="1"/>
</dbReference>
<comment type="subcellular location">
    <subcellularLocation>
        <location evidence="1">Cytoplasm</location>
    </subcellularLocation>
</comment>
<dbReference type="STRING" id="112413.SAMN05421854_101698"/>
<comment type="similarity">
    <text evidence="2">Belongs to the EspG family.</text>
</comment>
<gene>
    <name evidence="5" type="ORF">SAMN05421854_101698</name>
</gene>
<dbReference type="OrthoDB" id="3612957at2"/>
<keyword evidence="4" id="KW-0143">Chaperone</keyword>
<dbReference type="Proteomes" id="UP000199137">
    <property type="component" value="Unassembled WGS sequence"/>
</dbReference>
<keyword evidence="3" id="KW-0963">Cytoplasm</keyword>
<name>A0A1I5ELF5_9PSEU</name>